<evidence type="ECO:0000313" key="2">
    <source>
        <dbReference type="Proteomes" id="UP000823868"/>
    </source>
</evidence>
<proteinExistence type="predicted"/>
<reference evidence="1" key="1">
    <citation type="journal article" date="2021" name="PeerJ">
        <title>Extensive microbial diversity within the chicken gut microbiome revealed by metagenomics and culture.</title>
        <authorList>
            <person name="Gilroy R."/>
            <person name="Ravi A."/>
            <person name="Getino M."/>
            <person name="Pursley I."/>
            <person name="Horton D.L."/>
            <person name="Alikhan N.F."/>
            <person name="Baker D."/>
            <person name="Gharbi K."/>
            <person name="Hall N."/>
            <person name="Watson M."/>
            <person name="Adriaenssens E.M."/>
            <person name="Foster-Nyarko E."/>
            <person name="Jarju S."/>
            <person name="Secka A."/>
            <person name="Antonio M."/>
            <person name="Oren A."/>
            <person name="Chaudhuri R.R."/>
            <person name="La Ragione R."/>
            <person name="Hildebrand F."/>
            <person name="Pallen M.J."/>
        </authorList>
    </citation>
    <scope>NUCLEOTIDE SEQUENCE</scope>
    <source>
        <strain evidence="1">ChiBcec16_6824</strain>
    </source>
</reference>
<organism evidence="1 2">
    <name type="scientific">Candidatus Flavonifractor merdigallinarum</name>
    <dbReference type="NCBI Taxonomy" id="2838589"/>
    <lineage>
        <taxon>Bacteria</taxon>
        <taxon>Bacillati</taxon>
        <taxon>Bacillota</taxon>
        <taxon>Clostridia</taxon>
        <taxon>Eubacteriales</taxon>
        <taxon>Oscillospiraceae</taxon>
        <taxon>Flavonifractor</taxon>
    </lineage>
</organism>
<accession>A0A9D2BXZ9</accession>
<dbReference type="Proteomes" id="UP000823868">
    <property type="component" value="Unassembled WGS sequence"/>
</dbReference>
<evidence type="ECO:0000313" key="1">
    <source>
        <dbReference type="EMBL" id="HIY21736.1"/>
    </source>
</evidence>
<gene>
    <name evidence="1" type="ORF">H9841_07550</name>
</gene>
<protein>
    <submittedName>
        <fullName evidence="1">Uncharacterized protein</fullName>
    </submittedName>
</protein>
<reference evidence="1" key="2">
    <citation type="submission" date="2021-04" db="EMBL/GenBank/DDBJ databases">
        <authorList>
            <person name="Gilroy R."/>
        </authorList>
    </citation>
    <scope>NUCLEOTIDE SEQUENCE</scope>
    <source>
        <strain evidence="1">ChiBcec16_6824</strain>
    </source>
</reference>
<dbReference type="AlphaFoldDB" id="A0A9D2BXZ9"/>
<comment type="caution">
    <text evidence="1">The sequence shown here is derived from an EMBL/GenBank/DDBJ whole genome shotgun (WGS) entry which is preliminary data.</text>
</comment>
<name>A0A9D2BXZ9_9FIRM</name>
<sequence length="162" mass="18892">MEQSSHQGAYRNSGDTMTAEEARQNLAMHAGRTEHFSHGYCYALRFGFRHLEEIQSKFDDIFFSLQILNNASYFVHPDSDLLVDLSEILYGSILYVNRQMKYERAIRVFAEVLSETFLSLFGQEPHPFVAFEHYRENYDDQLQETSFEQHQTQGNSLCRSDG</sequence>
<dbReference type="EMBL" id="DXDX01000138">
    <property type="protein sequence ID" value="HIY21736.1"/>
    <property type="molecule type" value="Genomic_DNA"/>
</dbReference>